<accession>A0A514DD07</accession>
<proteinExistence type="predicted"/>
<organism evidence="1">
    <name type="scientific">Riboviria sp</name>
    <dbReference type="NCBI Taxonomy" id="2585031"/>
    <lineage>
        <taxon>Viruses</taxon>
        <taxon>Riboviria</taxon>
    </lineage>
</organism>
<protein>
    <submittedName>
        <fullName evidence="1">Uncharacterized protein</fullName>
    </submittedName>
</protein>
<sequence>MTNDVSTADLTSTAAIQWDIIPIVEALELDKTDKPVGKALTELDNLTARLKGRAYAEIIGDITVSLEPDVAEPKILTVCAIPNSTTATSAPGTRQNMIACGGVTLMALTSVAPVPKQLTLLPGISKILKGADSTATVLIGSPPRIYYMGPSKCILRVSYNVKIHGVDWIKPF</sequence>
<name>A0A514DD07_9VIRU</name>
<evidence type="ECO:0000313" key="1">
    <source>
        <dbReference type="EMBL" id="QDH91498.1"/>
    </source>
</evidence>
<gene>
    <name evidence="1" type="ORF">H4Bulk4618_000005</name>
</gene>
<reference evidence="1" key="1">
    <citation type="submission" date="2019-05" db="EMBL/GenBank/DDBJ databases">
        <title>Metatranscriptomic reconstruction reveals RNA viruses with the potential to shape carbon cycling in soil.</title>
        <authorList>
            <person name="Starr E.P."/>
            <person name="Nuccio E."/>
            <person name="Pett-Ridge J."/>
            <person name="Banfield J.F."/>
            <person name="Firestone M.K."/>
        </authorList>
    </citation>
    <scope>NUCLEOTIDE SEQUENCE</scope>
    <source>
        <strain evidence="1">H4_Bulk_46_scaffold_18</strain>
    </source>
</reference>
<dbReference type="EMBL" id="MN036278">
    <property type="protein sequence ID" value="QDH91498.1"/>
    <property type="molecule type" value="Genomic_DNA"/>
</dbReference>